<gene>
    <name evidence="1" type="ORF">BB558_002838</name>
</gene>
<dbReference type="Proteomes" id="UP000245591">
    <property type="component" value="Unassembled WGS sequence"/>
</dbReference>
<proteinExistence type="predicted"/>
<dbReference type="AlphaFoldDB" id="A0A2U1J7T9"/>
<accession>A0A2U1J7T9</accession>
<comment type="caution">
    <text evidence="1">The sequence shown here is derived from an EMBL/GenBank/DDBJ whole genome shotgun (WGS) entry which is preliminary data.</text>
</comment>
<keyword evidence="2" id="KW-1185">Reference proteome</keyword>
<organism evidence="1 2">
    <name type="scientific">Smittium angustum</name>
    <dbReference type="NCBI Taxonomy" id="133377"/>
    <lineage>
        <taxon>Eukaryota</taxon>
        <taxon>Fungi</taxon>
        <taxon>Fungi incertae sedis</taxon>
        <taxon>Zoopagomycota</taxon>
        <taxon>Kickxellomycotina</taxon>
        <taxon>Harpellomycetes</taxon>
        <taxon>Harpellales</taxon>
        <taxon>Legeriomycetaceae</taxon>
        <taxon>Smittium</taxon>
    </lineage>
</organism>
<reference evidence="1 2" key="1">
    <citation type="journal article" date="2018" name="MBio">
        <title>Comparative Genomics Reveals the Core Gene Toolbox for the Fungus-Insect Symbiosis.</title>
        <authorList>
            <person name="Wang Y."/>
            <person name="Stata M."/>
            <person name="Wang W."/>
            <person name="Stajich J.E."/>
            <person name="White M.M."/>
            <person name="Moncalvo J.M."/>
        </authorList>
    </citation>
    <scope>NUCLEOTIDE SEQUENCE [LARGE SCALE GENOMIC DNA]</scope>
    <source>
        <strain evidence="1 2">AUS-126-30</strain>
    </source>
</reference>
<name>A0A2U1J7T9_SMIAN</name>
<evidence type="ECO:0000313" key="1">
    <source>
        <dbReference type="EMBL" id="PWA01104.1"/>
    </source>
</evidence>
<sequence>MEKMFWSKETRPFMKPLWGRPPALQDAGFQTSTIAVIWQLTQLETSLARLKKLLYLYTQAHTPNFWAIKL</sequence>
<dbReference type="EMBL" id="MBFU01000229">
    <property type="protein sequence ID" value="PWA01104.1"/>
    <property type="molecule type" value="Genomic_DNA"/>
</dbReference>
<evidence type="ECO:0000313" key="2">
    <source>
        <dbReference type="Proteomes" id="UP000245591"/>
    </source>
</evidence>
<protein>
    <submittedName>
        <fullName evidence="1">Uncharacterized protein</fullName>
    </submittedName>
</protein>